<name>A0A1H9PQD9_BUTFI</name>
<evidence type="ECO:0000313" key="3">
    <source>
        <dbReference type="Proteomes" id="UP000182584"/>
    </source>
</evidence>
<proteinExistence type="predicted"/>
<accession>A0A1H9PQD9</accession>
<evidence type="ECO:0000313" key="2">
    <source>
        <dbReference type="EMBL" id="SER50462.1"/>
    </source>
</evidence>
<dbReference type="AlphaFoldDB" id="A0A1H9PQD9"/>
<dbReference type="Pfam" id="PF01385">
    <property type="entry name" value="OrfB_IS605"/>
    <property type="match status" value="1"/>
</dbReference>
<dbReference type="Proteomes" id="UP000182584">
    <property type="component" value="Unassembled WGS sequence"/>
</dbReference>
<gene>
    <name evidence="2" type="ORF">SAMN04487884_106114</name>
</gene>
<dbReference type="OrthoDB" id="516981at2"/>
<reference evidence="2 3" key="1">
    <citation type="submission" date="2016-10" db="EMBL/GenBank/DDBJ databases">
        <authorList>
            <person name="de Groot N.N."/>
        </authorList>
    </citation>
    <scope>NUCLEOTIDE SEQUENCE [LARGE SCALE GENOMIC DNA]</scope>
    <source>
        <strain evidence="2 3">AR40</strain>
    </source>
</reference>
<organism evidence="2 3">
    <name type="scientific">Butyrivibrio fibrisolvens</name>
    <dbReference type="NCBI Taxonomy" id="831"/>
    <lineage>
        <taxon>Bacteria</taxon>
        <taxon>Bacillati</taxon>
        <taxon>Bacillota</taxon>
        <taxon>Clostridia</taxon>
        <taxon>Lachnospirales</taxon>
        <taxon>Lachnospiraceae</taxon>
        <taxon>Butyrivibrio</taxon>
    </lineage>
</organism>
<feature type="domain" description="Probable transposase IS891/IS1136/IS1341" evidence="1">
    <location>
        <begin position="198"/>
        <end position="299"/>
    </location>
</feature>
<sequence length="440" mass="50548">MKIYSTYSVKIKQYNHIFSETVTIYRDAVNFLMDVCLAEWDLVSAIKGNQAQMMYVESLCHKTKENSSPKYDFDSRFYKMPSYIRRAAISEAIGKVSSYKSNLANWKLNPTGKKPTLNNCGYVYPSLYRIGMYNLTDDYSAQIKIYHNNTWNWLSISLRKSDMDYIYHRCNDRKMCAPTLQKRGKEWFLDFPFEEKATLTDTNNLVVGVDLGLNSACTCCIMDSKGTIYGRHFLRLPSETDHLNHAVNRIKKAQQYGNRKMPRLWAKAKGINDDIAVKTANFIIDTAVMYNADTIVFEHLDLAGKKRGSKKQKLHMWKAKYVQSMVTDKAHRLSMRISHICAWGTSRLAFDGSGRVLRGKDADMPTYSLCRFQNCKTYNCDLNASYNIAARYYIREIFKSCSVTDRLDIEAKVPQCSKRSTCTLADLISLNAVLDNILVA</sequence>
<protein>
    <submittedName>
        <fullName evidence="2">Probable transposase</fullName>
    </submittedName>
</protein>
<dbReference type="InterPro" id="IPR001959">
    <property type="entry name" value="Transposase"/>
</dbReference>
<evidence type="ECO:0000259" key="1">
    <source>
        <dbReference type="Pfam" id="PF01385"/>
    </source>
</evidence>
<dbReference type="EMBL" id="FOGJ01000006">
    <property type="protein sequence ID" value="SER50462.1"/>
    <property type="molecule type" value="Genomic_DNA"/>
</dbReference>